<dbReference type="PATRIC" id="fig|1706438.3.peg.384"/>
<evidence type="ECO:0000313" key="10">
    <source>
        <dbReference type="Proteomes" id="UP000092401"/>
    </source>
</evidence>
<dbReference type="PATRIC" id="fig|1706437.3.peg.418"/>
<keyword evidence="2 5" id="KW-0521">NADP</keyword>
<dbReference type="PROSITE" id="PS00066">
    <property type="entry name" value="HMG_COA_REDUCTASE_1"/>
    <property type="match status" value="1"/>
</dbReference>
<dbReference type="AlphaFoldDB" id="A0A150IM12"/>
<evidence type="ECO:0000256" key="2">
    <source>
        <dbReference type="ARBA" id="ARBA00022857"/>
    </source>
</evidence>
<accession>A0A150IM12</accession>
<dbReference type="Proteomes" id="UP000092403">
    <property type="component" value="Unassembled WGS sequence"/>
</dbReference>
<dbReference type="InterPro" id="IPR023282">
    <property type="entry name" value="HMG_CoA_Rdtase_N"/>
</dbReference>
<dbReference type="PRINTS" id="PR00071">
    <property type="entry name" value="HMGCOARDTASE"/>
</dbReference>
<evidence type="ECO:0000256" key="3">
    <source>
        <dbReference type="ARBA" id="ARBA00023002"/>
    </source>
</evidence>
<evidence type="ECO:0000256" key="1">
    <source>
        <dbReference type="ARBA" id="ARBA00007661"/>
    </source>
</evidence>
<sequence length="405" mass="43611">MEKEEILSKVLSGEIKIYQLEKFTKTPKEAVEIRREVIQKIRNISLDHIGKYSLNPDNLFGTNIENMIGAVQVPMGVIGPLKVNGKYANGDFYVPMATSEGALLASTNRGASVITASGGAVTTIFRNGMTRAPVIKLNSSRDFHKITDFIQNNFDEIKKEAEKDSRFRKLQKIVPYLVGRNLFLRFVYDTGDSMGMNGVTIGTDAALKLIEDKFSDIKSVSLSGNLCTDKKPSAINLIEGRGKSVTAEVVIPDKIIQSKLKTDANTLIDVNYRKNLIGSAQAGSYGFNAHFANIIAAIFLATGQDIAQVVEGSQGFTTVEQDKDGVYFAVTLPSLEVATVGGGTKIETQKEALNILGISGGGKNSGDNSKALSEICAATVLAGEISLIGALSARHLAKAHIEYGR</sequence>
<dbReference type="InterPro" id="IPR023076">
    <property type="entry name" value="HMG_CoA_Rdtase_CS"/>
</dbReference>
<dbReference type="InterPro" id="IPR023074">
    <property type="entry name" value="HMG_CoA_Rdtase_cat_sf"/>
</dbReference>
<dbReference type="InterPro" id="IPR002202">
    <property type="entry name" value="HMG_CoA_Rdtase"/>
</dbReference>
<dbReference type="Proteomes" id="UP000091929">
    <property type="component" value="Unassembled WGS sequence"/>
</dbReference>
<dbReference type="Gene3D" id="1.10.3270.10">
    <property type="entry name" value="HMGR, N-terminal domain"/>
    <property type="match status" value="1"/>
</dbReference>
<organism evidence="6 10">
    <name type="scientific">Candidatus Methanofastidiosum methylothiophilum</name>
    <dbReference type="NCBI Taxonomy" id="1705564"/>
    <lineage>
        <taxon>Archaea</taxon>
        <taxon>Methanobacteriati</taxon>
        <taxon>Methanobacteriota</taxon>
        <taxon>Stenosarchaea group</taxon>
        <taxon>Candidatus Methanofastidiosia</taxon>
        <taxon>Candidatus Methanofastidiosales</taxon>
        <taxon>Candidatus Methanofastidiosaceae</taxon>
        <taxon>Candidatus Methanofastidiosum</taxon>
    </lineage>
</organism>
<accession>A0A150J135</accession>
<comment type="caution">
    <text evidence="6">The sequence shown here is derived from an EMBL/GenBank/DDBJ whole genome shotgun (WGS) entry which is preliminary data.</text>
</comment>
<dbReference type="GO" id="GO:0015936">
    <property type="term" value="P:coenzyme A metabolic process"/>
    <property type="evidence" value="ECO:0007669"/>
    <property type="project" value="InterPro"/>
</dbReference>
<name>A0A150IM12_9EURY</name>
<proteinExistence type="inferred from homology"/>
<evidence type="ECO:0000313" key="6">
    <source>
        <dbReference type="EMBL" id="KYC46056.1"/>
    </source>
</evidence>
<dbReference type="EMBL" id="LNJC01000005">
    <property type="protein sequence ID" value="KYC50963.1"/>
    <property type="molecule type" value="Genomic_DNA"/>
</dbReference>
<evidence type="ECO:0000313" key="9">
    <source>
        <dbReference type="Proteomes" id="UP000091929"/>
    </source>
</evidence>
<comment type="catalytic activity">
    <reaction evidence="4 5">
        <text>(R)-mevalonate + 2 NADP(+) + CoA = (3S)-3-hydroxy-3-methylglutaryl-CoA + 2 NADPH + 2 H(+)</text>
        <dbReference type="Rhea" id="RHEA:15989"/>
        <dbReference type="ChEBI" id="CHEBI:15378"/>
        <dbReference type="ChEBI" id="CHEBI:36464"/>
        <dbReference type="ChEBI" id="CHEBI:43074"/>
        <dbReference type="ChEBI" id="CHEBI:57287"/>
        <dbReference type="ChEBI" id="CHEBI:57783"/>
        <dbReference type="ChEBI" id="CHEBI:58349"/>
        <dbReference type="EC" id="1.1.1.34"/>
    </reaction>
</comment>
<protein>
    <recommendedName>
        <fullName evidence="5">3-hydroxy-3-methylglutaryl coenzyme A reductase</fullName>
        <shortName evidence="5">HMG-CoA reductase</shortName>
        <ecNumber evidence="5">1.1.1.34</ecNumber>
    </recommendedName>
</protein>
<dbReference type="GO" id="GO:0016126">
    <property type="term" value="P:sterol biosynthetic process"/>
    <property type="evidence" value="ECO:0007669"/>
    <property type="project" value="TreeGrafter"/>
</dbReference>
<dbReference type="GO" id="GO:0008299">
    <property type="term" value="P:isoprenoid biosynthetic process"/>
    <property type="evidence" value="ECO:0007669"/>
    <property type="project" value="InterPro"/>
</dbReference>
<dbReference type="InterPro" id="IPR009029">
    <property type="entry name" value="HMG_CoA_Rdtase_sub-bd_dom_sf"/>
</dbReference>
<evidence type="ECO:0000256" key="5">
    <source>
        <dbReference type="RuleBase" id="RU361219"/>
    </source>
</evidence>
<dbReference type="InterPro" id="IPR004554">
    <property type="entry name" value="HMG_CoA_Rdtase_eu_arc"/>
</dbReference>
<dbReference type="Proteomes" id="UP000092401">
    <property type="component" value="Unassembled WGS sequence"/>
</dbReference>
<dbReference type="NCBIfam" id="TIGR00533">
    <property type="entry name" value="HMG_CoA_R_NADP"/>
    <property type="match status" value="1"/>
</dbReference>
<reference evidence="9 10" key="1">
    <citation type="journal article" date="2016" name="ISME J.">
        <title>Chasing the elusive Euryarchaeota class WSA2: genomes reveal a uniquely fastidious methyl-reducing methanogen.</title>
        <authorList>
            <person name="Nobu M.K."/>
            <person name="Narihiro T."/>
            <person name="Kuroda K."/>
            <person name="Mei R."/>
            <person name="Liu W.T."/>
        </authorList>
    </citation>
    <scope>NUCLEOTIDE SEQUENCE [LARGE SCALE GENOMIC DNA]</scope>
    <source>
        <strain evidence="6">B03fssc0709_Meth_Bin005</strain>
        <strain evidence="7">B15fssc0709_Meth_Bin003</strain>
        <strain evidence="8">BMIXfssc0709_Meth_Bin006</strain>
    </source>
</reference>
<dbReference type="PATRIC" id="fig|1706436.3.peg.266"/>
<keyword evidence="3 5" id="KW-0560">Oxidoreductase</keyword>
<gene>
    <name evidence="6" type="primary">hmgA</name>
    <name evidence="6" type="ORF">APG10_00267</name>
    <name evidence="7" type="ORF">APG11_00417</name>
    <name evidence="8" type="ORF">APG12_00386</name>
</gene>
<dbReference type="EMBL" id="LNGE01000005">
    <property type="protein sequence ID" value="KYC46056.1"/>
    <property type="molecule type" value="Genomic_DNA"/>
</dbReference>
<evidence type="ECO:0000313" key="7">
    <source>
        <dbReference type="EMBL" id="KYC48294.1"/>
    </source>
</evidence>
<dbReference type="EC" id="1.1.1.34" evidence="5"/>
<dbReference type="Gene3D" id="3.30.70.420">
    <property type="entry name" value="Hydroxymethylglutaryl-CoA reductase, class I/II, NAD/NADP-binding domain"/>
    <property type="match status" value="1"/>
</dbReference>
<dbReference type="PANTHER" id="PTHR10572">
    <property type="entry name" value="3-HYDROXY-3-METHYLGLUTARYL-COENZYME A REDUCTASE"/>
    <property type="match status" value="1"/>
</dbReference>
<dbReference type="UniPathway" id="UPA00058">
    <property type="reaction ID" value="UER00103"/>
</dbReference>
<dbReference type="Gene3D" id="3.90.770.10">
    <property type="entry name" value="3-hydroxy-3-methylglutaryl-coenzyme A Reductase, Chain A, domain 2"/>
    <property type="match status" value="1"/>
</dbReference>
<dbReference type="PANTHER" id="PTHR10572:SF24">
    <property type="entry name" value="3-HYDROXY-3-METHYLGLUTARYL-COENZYME A REDUCTASE"/>
    <property type="match status" value="1"/>
</dbReference>
<dbReference type="FunFam" id="3.30.70.420:FF:000001">
    <property type="entry name" value="3-hydroxy-3-methylglutaryl coenzyme A reductase"/>
    <property type="match status" value="1"/>
</dbReference>
<comment type="pathway">
    <text evidence="5">Metabolic intermediate biosynthesis; (R)-mevalonate biosynthesis; (R)-mevalonate from acetyl-CoA: step 3/3.</text>
</comment>
<evidence type="ECO:0000256" key="4">
    <source>
        <dbReference type="ARBA" id="ARBA00049903"/>
    </source>
</evidence>
<dbReference type="Pfam" id="PF00368">
    <property type="entry name" value="HMG-CoA_red"/>
    <property type="match status" value="1"/>
</dbReference>
<dbReference type="InterPro" id="IPR009023">
    <property type="entry name" value="HMG_CoA_Rdtase_NAD(P)-bd_sf"/>
</dbReference>
<evidence type="ECO:0000313" key="8">
    <source>
        <dbReference type="EMBL" id="KYC50963.1"/>
    </source>
</evidence>
<dbReference type="EMBL" id="LNGF01000007">
    <property type="protein sequence ID" value="KYC48294.1"/>
    <property type="molecule type" value="Genomic_DNA"/>
</dbReference>
<dbReference type="PROSITE" id="PS50065">
    <property type="entry name" value="HMG_COA_REDUCTASE_4"/>
    <property type="match status" value="1"/>
</dbReference>
<accession>A0A150IUG2</accession>
<dbReference type="SUPFAM" id="SSF56542">
    <property type="entry name" value="Substrate-binding domain of HMG-CoA reductase"/>
    <property type="match status" value="1"/>
</dbReference>
<dbReference type="CDD" id="cd00643">
    <property type="entry name" value="HMG-CoA_reductase_classI"/>
    <property type="match status" value="1"/>
</dbReference>
<dbReference type="SUPFAM" id="SSF55035">
    <property type="entry name" value="NAD-binding domain of HMG-CoA reductase"/>
    <property type="match status" value="1"/>
</dbReference>
<comment type="similarity">
    <text evidence="1 5">Belongs to the HMG-CoA reductase family.</text>
</comment>
<dbReference type="GO" id="GO:0004420">
    <property type="term" value="F:hydroxymethylglutaryl-CoA reductase (NADPH) activity"/>
    <property type="evidence" value="ECO:0007669"/>
    <property type="project" value="UniProtKB-EC"/>
</dbReference>